<keyword evidence="6" id="KW-0677">Repeat</keyword>
<dbReference type="RefSeq" id="WP_110523825.1">
    <property type="nucleotide sequence ID" value="NZ_QKOE01000004.1"/>
</dbReference>
<dbReference type="PANTHER" id="PTHR44835:SF1">
    <property type="entry name" value="PROTEIN O-GLCNAC TRANSFERASE"/>
    <property type="match status" value="1"/>
</dbReference>
<dbReference type="SMART" id="SM00028">
    <property type="entry name" value="TPR"/>
    <property type="match status" value="14"/>
</dbReference>
<protein>
    <recommendedName>
        <fullName evidence="3">protein O-GlcNAc transferase</fullName>
        <ecNumber evidence="3">2.4.1.255</ecNumber>
    </recommendedName>
</protein>
<feature type="repeat" description="TPR" evidence="8">
    <location>
        <begin position="202"/>
        <end position="235"/>
    </location>
</feature>
<evidence type="ECO:0000256" key="8">
    <source>
        <dbReference type="PROSITE-ProRule" id="PRU00339"/>
    </source>
</evidence>
<feature type="domain" description="O-GlcNAc transferase C-terminal" evidence="9">
    <location>
        <begin position="418"/>
        <end position="568"/>
    </location>
</feature>
<dbReference type="Gene3D" id="1.25.40.10">
    <property type="entry name" value="Tetratricopeptide repeat domain"/>
    <property type="match status" value="5"/>
</dbReference>
<feature type="domain" description="O-GlcNAc transferase C-terminal" evidence="9">
    <location>
        <begin position="1125"/>
        <end position="1275"/>
    </location>
</feature>
<dbReference type="Pfam" id="PF14559">
    <property type="entry name" value="TPR_19"/>
    <property type="match status" value="1"/>
</dbReference>
<feature type="repeat" description="TPR" evidence="8">
    <location>
        <begin position="270"/>
        <end position="303"/>
    </location>
</feature>
<feature type="repeat" description="TPR" evidence="8">
    <location>
        <begin position="304"/>
        <end position="337"/>
    </location>
</feature>
<feature type="repeat" description="TPR" evidence="8">
    <location>
        <begin position="168"/>
        <end position="201"/>
    </location>
</feature>
<dbReference type="Pfam" id="PF13428">
    <property type="entry name" value="TPR_14"/>
    <property type="match status" value="1"/>
</dbReference>
<dbReference type="Pfam" id="PF13432">
    <property type="entry name" value="TPR_16"/>
    <property type="match status" value="4"/>
</dbReference>
<evidence type="ECO:0000313" key="11">
    <source>
        <dbReference type="Proteomes" id="UP000248259"/>
    </source>
</evidence>
<evidence type="ECO:0000256" key="3">
    <source>
        <dbReference type="ARBA" id="ARBA00011970"/>
    </source>
</evidence>
<gene>
    <name evidence="10" type="ORF">DNK49_08070</name>
</gene>
<dbReference type="Gene3D" id="3.40.50.2000">
    <property type="entry name" value="Glycogen Phosphorylase B"/>
    <property type="match status" value="2"/>
</dbReference>
<feature type="domain" description="O-GlcNAc transferase C-terminal" evidence="9">
    <location>
        <begin position="1297"/>
        <end position="1475"/>
    </location>
</feature>
<evidence type="ECO:0000256" key="6">
    <source>
        <dbReference type="ARBA" id="ARBA00022737"/>
    </source>
</evidence>
<dbReference type="EC" id="2.4.1.255" evidence="3"/>
<dbReference type="SUPFAM" id="SSF53756">
    <property type="entry name" value="UDP-Glycosyltransferase/glycogen phosphorylase"/>
    <property type="match status" value="1"/>
</dbReference>
<keyword evidence="11" id="KW-1185">Reference proteome</keyword>
<keyword evidence="5" id="KW-0808">Transferase</keyword>
<evidence type="ECO:0000313" key="10">
    <source>
        <dbReference type="EMBL" id="PZA17181.1"/>
    </source>
</evidence>
<dbReference type="UniPathway" id="UPA00378"/>
<feature type="repeat" description="TPR" evidence="8">
    <location>
        <begin position="1011"/>
        <end position="1044"/>
    </location>
</feature>
<evidence type="ECO:0000259" key="9">
    <source>
        <dbReference type="Pfam" id="PF13844"/>
    </source>
</evidence>
<dbReference type="OrthoDB" id="101857at2"/>
<evidence type="ECO:0000256" key="1">
    <source>
        <dbReference type="ARBA" id="ARBA00004922"/>
    </source>
</evidence>
<dbReference type="Pfam" id="PF00515">
    <property type="entry name" value="TPR_1"/>
    <property type="match status" value="1"/>
</dbReference>
<proteinExistence type="inferred from homology"/>
<evidence type="ECO:0000256" key="7">
    <source>
        <dbReference type="ARBA" id="ARBA00022803"/>
    </source>
</evidence>
<dbReference type="InterPro" id="IPR051939">
    <property type="entry name" value="Glycosyltr_41/O-GlcNAc_trsf"/>
</dbReference>
<sequence>MMATISASSAMVESFRQAVSHHQAGRLAEAESAYRDLLSSWPGHPGASHNLGLLLLGKGLREEGLALLSAAFDGDRQVVQYGLSYLDALLHFGDVVRAAAVLAEARVRGVDASALAPRADRLQQLQSPTPQWPTAEETQRLVELFNAGQHGALEAHARTLTECYPGFATGWKALGLALHALERHDEAAEALRRCTELSPDDAEAHNNLGAVLQAGRRFPEAEACFRRALILQPGFAGAQRNLAVALRDQGRHAEAETCLRSLLQAHSGDALLHSNLGLLFAVQGRMPEAEVCYRKALEIKPDFAECIAQLADVHRELGRLTEAESGFNRALALDPALPAAFEGLANLALASGQPGRAVEAYSRAIELAPNRLTAHSSLLFALNYASGAYSVEALTIASAYGERLATQVRQRYAAWLCTAQPARLRVGFVSGDLRQHPVGFFLEGILPLLDRDRFELIAFPTVDTSDLLTEQLRASFAAWCPITRLSDDEAAAQIHAYGVHLLIDLSGHTAHQRLGVFARRPAPVQLSWPGYFATTGVAEIDWFLADEVTVPSESRRYFVEQVWYLPETRLCFTPPIDAPAVSPLPMSSRPGPTLGCFQNLNKVTDDVLRLWARVLQALPAARLRLQSHQLREAEGVERIRVRLSSCGIDLDRVSLHPATSRLAYLAAHAEVDFILDTFPYTGGTTSCEALWMGVPTLTLRGETLIARQGASIMQAAGLSAWVADNPDDYVARAVRLAADHIALAHLRAGMRARLVQCALFDTPRFTRQLEDALWGMWREAGSIARVPGCEPPVLESLQDATPSERDDHYDTQQLVELFKADKHEALVAHARALTQRQPGHGLAWKVMGVALRTLGRLDEALAAMEQAVERLPEDVEARGNLGLVLFDLGRHAQAAECQRQALALDPADPDSIVNLVAALFAQGQLDEALQVLQDGDQRIPRNFQINLRLAEVFWRQNRLSEAETHLKMASELSLNDPEAHFKLGTLLYEQRRHGEAERVLRYVLTLKPDHARAHGNLGLIQQVQHRYEAAEQHFRDALALEPELAALHSNLGSALLKQGRLIEALACFRQALVLRPDWAVVHSNILFTLNYVAEDSPQTLLEEAKAFGCRIAVPEARRHADWRVQAEPARLRVGFVSGDLCQHPVGYFLEGILPALDRSRLELIAYPTGDRSDVLTEQLKASFSAWHPLNELDDDAAAARIRDDGVHVLIDLSGHTALNRLEVFARKPAPVQVSWPGYFATTGVAEMDWFIADRVTVPETHQGYFTERIWYLPDTRLCFTPPVDAPPVAPLPMLRKGAPVLGCFQNLTKVSDAVLRLWARVLDAVPQATLRFQALQLSEPAGQAKLHDRLLACGIEPSRVEMHPSSSRRDYLVAHAEVDLILDTFPFTGGTTTCEALWMGVPTLTLAGDTLIARQGASIMQAAGLSDWVLESHDAYVERAVALLAAPAELASLRSGLRERLLRTALFDTPRFARHLEEVLWGMWRHFTFSEIKE</sequence>
<dbReference type="SUPFAM" id="SSF48452">
    <property type="entry name" value="TPR-like"/>
    <property type="match status" value="3"/>
</dbReference>
<dbReference type="Gene3D" id="3.40.50.11380">
    <property type="match status" value="2"/>
</dbReference>
<comment type="caution">
    <text evidence="10">The sequence shown here is derived from an EMBL/GenBank/DDBJ whole genome shotgun (WGS) entry which is preliminary data.</text>
</comment>
<feature type="repeat" description="TPR" evidence="8">
    <location>
        <begin position="977"/>
        <end position="1010"/>
    </location>
</feature>
<dbReference type="GO" id="GO:0097363">
    <property type="term" value="F:protein O-acetylglucosaminyltransferase activity"/>
    <property type="evidence" value="ECO:0007669"/>
    <property type="project" value="UniProtKB-EC"/>
</dbReference>
<dbReference type="InterPro" id="IPR019734">
    <property type="entry name" value="TPR_rpt"/>
</dbReference>
<dbReference type="EMBL" id="QKOE01000004">
    <property type="protein sequence ID" value="PZA17181.1"/>
    <property type="molecule type" value="Genomic_DNA"/>
</dbReference>
<dbReference type="PROSITE" id="PS50005">
    <property type="entry name" value="TPR"/>
    <property type="match status" value="10"/>
</dbReference>
<dbReference type="Pfam" id="PF07719">
    <property type="entry name" value="TPR_2"/>
    <property type="match status" value="1"/>
</dbReference>
<feature type="repeat" description="TPR" evidence="8">
    <location>
        <begin position="841"/>
        <end position="874"/>
    </location>
</feature>
<organism evidence="10 11">
    <name type="scientific">Parazoarcus communis SWub3 = DSM 12120</name>
    <dbReference type="NCBI Taxonomy" id="1121029"/>
    <lineage>
        <taxon>Bacteria</taxon>
        <taxon>Pseudomonadati</taxon>
        <taxon>Pseudomonadota</taxon>
        <taxon>Betaproteobacteria</taxon>
        <taxon>Rhodocyclales</taxon>
        <taxon>Zoogloeaceae</taxon>
        <taxon>Parazoarcus</taxon>
    </lineage>
</organism>
<reference evidence="10 11" key="1">
    <citation type="submission" date="2018-06" db="EMBL/GenBank/DDBJ databases">
        <title>Azoarcus communis strain SWub3 genome.</title>
        <authorList>
            <person name="Zorraquino Salvo V."/>
            <person name="Toubiana D."/>
            <person name="Blumwald E."/>
        </authorList>
    </citation>
    <scope>NUCLEOTIDE SEQUENCE [LARGE SCALE GENOMIC DNA]</scope>
    <source>
        <strain evidence="10 11">SWub3</strain>
    </source>
</reference>
<keyword evidence="7 8" id="KW-0802">TPR repeat</keyword>
<feature type="repeat" description="TPR" evidence="8">
    <location>
        <begin position="1045"/>
        <end position="1078"/>
    </location>
</feature>
<feature type="repeat" description="TPR" evidence="8">
    <location>
        <begin position="875"/>
        <end position="908"/>
    </location>
</feature>
<feature type="domain" description="O-GlcNAc transferase C-terminal" evidence="9">
    <location>
        <begin position="597"/>
        <end position="769"/>
    </location>
</feature>
<accession>A0A323UY95</accession>
<dbReference type="Pfam" id="PF13844">
    <property type="entry name" value="Glyco_transf_41"/>
    <property type="match status" value="4"/>
</dbReference>
<evidence type="ECO:0000256" key="2">
    <source>
        <dbReference type="ARBA" id="ARBA00005386"/>
    </source>
</evidence>
<keyword evidence="4" id="KW-0328">Glycosyltransferase</keyword>
<dbReference type="InterPro" id="IPR029489">
    <property type="entry name" value="OGT/SEC/SPY_C"/>
</dbReference>
<dbReference type="PANTHER" id="PTHR44835">
    <property type="entry name" value="UDP-N-ACETYLGLUCOSAMINE--PEPTIDE N-ACETYLGLUCOSAMINYLTRANSFERASE SPINDLY-RELATED"/>
    <property type="match status" value="1"/>
</dbReference>
<name>A0A323UY95_9RHOO</name>
<comment type="pathway">
    <text evidence="1">Protein modification; protein glycosylation.</text>
</comment>
<evidence type="ECO:0000256" key="5">
    <source>
        <dbReference type="ARBA" id="ARBA00022679"/>
    </source>
</evidence>
<feature type="repeat" description="TPR" evidence="8">
    <location>
        <begin position="338"/>
        <end position="371"/>
    </location>
</feature>
<dbReference type="InterPro" id="IPR013105">
    <property type="entry name" value="TPR_2"/>
</dbReference>
<comment type="similarity">
    <text evidence="2">Belongs to the glycosyltransferase 41 family. O-GlcNAc transferase subfamily.</text>
</comment>
<dbReference type="InterPro" id="IPR011990">
    <property type="entry name" value="TPR-like_helical_dom_sf"/>
</dbReference>
<dbReference type="Proteomes" id="UP000248259">
    <property type="component" value="Unassembled WGS sequence"/>
</dbReference>
<evidence type="ECO:0000256" key="4">
    <source>
        <dbReference type="ARBA" id="ARBA00022676"/>
    </source>
</evidence>